<gene>
    <name evidence="7" type="ORF">CBER1_07264</name>
</gene>
<dbReference type="InterPro" id="IPR038973">
    <property type="entry name" value="MutL/Mlh/Pms-like"/>
</dbReference>
<comment type="similarity">
    <text evidence="1">Belongs to the DNA mismatch repair MutL/HexB family.</text>
</comment>
<dbReference type="PANTHER" id="PTHR10073">
    <property type="entry name" value="DNA MISMATCH REPAIR PROTEIN MLH, PMS, MUTL"/>
    <property type="match status" value="1"/>
</dbReference>
<dbReference type="Gene3D" id="3.30.565.10">
    <property type="entry name" value="Histidine kinase-like ATPase, C-terminal domain"/>
    <property type="match status" value="1"/>
</dbReference>
<dbReference type="Pfam" id="PF13589">
    <property type="entry name" value="HATPase_c_3"/>
    <property type="match status" value="1"/>
</dbReference>
<feature type="region of interest" description="Disordered" evidence="4">
    <location>
        <begin position="531"/>
        <end position="552"/>
    </location>
</feature>
<dbReference type="FunFam" id="3.30.1370.100:FF:000001">
    <property type="entry name" value="Mismatch repair endonuclease pms1, putative"/>
    <property type="match status" value="1"/>
</dbReference>
<keyword evidence="2" id="KW-0227">DNA damage</keyword>
<name>A0A2S6BTQ2_9PEZI</name>
<feature type="compositionally biased region" description="Basic and acidic residues" evidence="4">
    <location>
        <begin position="479"/>
        <end position="501"/>
    </location>
</feature>
<dbReference type="InterPro" id="IPR002099">
    <property type="entry name" value="MutL/Mlh/PMS"/>
</dbReference>
<dbReference type="Gene3D" id="3.30.1370.100">
    <property type="entry name" value="MutL, C-terminal domain, regulatory subdomain"/>
    <property type="match status" value="1"/>
</dbReference>
<dbReference type="GO" id="GO:0032389">
    <property type="term" value="C:MutLalpha complex"/>
    <property type="evidence" value="ECO:0007669"/>
    <property type="project" value="TreeGrafter"/>
</dbReference>
<feature type="compositionally biased region" description="Polar residues" evidence="4">
    <location>
        <begin position="242"/>
        <end position="255"/>
    </location>
</feature>
<dbReference type="InterPro" id="IPR014762">
    <property type="entry name" value="DNA_mismatch_repair_CS"/>
</dbReference>
<evidence type="ECO:0000259" key="5">
    <source>
        <dbReference type="SMART" id="SM00853"/>
    </source>
</evidence>
<dbReference type="InterPro" id="IPR042121">
    <property type="entry name" value="MutL_C_regsub"/>
</dbReference>
<dbReference type="InterPro" id="IPR014790">
    <property type="entry name" value="MutL_C"/>
</dbReference>
<sequence length="1363" mass="150827">MATIKAIEGRSVHQIQSGQVIVDLNSVCKELVENSLDAGATSIDIRFKNQGLDSIEVQDNGNGISPEDFDSIALKHYTSKLSTYEDLDSLDTFGFRGEALSSLCALSKFHILTARAEDGPLGKRLDFEVSGKLKSTAPAAAQKGTTVYVEDLFHNLPVRRRELEKNIKREYNKVLGLMHSYACISTGVRFSFSNTMPKGKKMPVFSTKSNTTTRENIANVFGAKTMMALAKLDLTLEMTPSAGPSTQSAKNWATQRSDRSMTVRVEGHVSKPIFGEGRQAPDRQMYFVNGRPCLLPQISKVFNEVYKGFNLSQSPFVFANLIMDTNSYDVNVSPDKRSIMLHDQAALLETLRSTLTKMFEQTDHTVPQSQLPNRKLPAYQPLTIARPKLDDALSCADQSGAEDSDEEQEDLVDKEPRQQRAPAGSPPNLIHNWLGRDTEPRKESRQKPAVPAKEATTVVAQAQQGVAPAAPMLASCENADRAETTGQQREESTSPEPEERSAVAQSRPNTDAVHNPDPLGTLYNDLFSQRPPTQVVSPEKSLQTPISDKDHPALAIETDTGATETPIPAVLTSSLKLAPGPVPNAFDRMRPKRTPLQTAEITVGDVNMTATIGSSPPYKKRRICKPDDFQRVADYGASPSLAGGLRKSFAAPGSQLELESSAYPVHQVPVEASESEDEIEPDTAVHRTVTTAVKRTPAPSHMPTSDLLEDLVPAPADQDEWDEEYIDEDERKLREDERVARLIQEAEEVAARPTEVNLKRAAQVLKNSGNRKGSTLQLARFVQTTSESIRAQLVQIAPAQHPCYDRSGHAGEGDSAIIKEQLDSEDAESRLSLTVTKSDFARMRIIGQFNMGFVLAVRPGEKSGDEDDLFIIDQHAADEKYNYERLQRTVTLQSQRLVRPKTLELSAIEEEIILNHSNALKLNGFEIETASNGTDSDEPVPTGQRCRLLTLPMSKEKTFDLSDLEELLHLLSEHPAGSSEVPRPRKVQRMLAMRACRSSIMVGKTLTLAQMKKVVKHMGGMEKPWNCPHGRPTMRHLAGLNAWCGWQEGDLIDADQLDAAENAQPGLSHVYQKRVKGAAQHPRTDLIANSEYNTTTHHYQHRTGGEPVMAALQGTEPPTNRYSNRYSTTLTASQHLRLAQEHKPSTRKRLSGGLEKLKCRARRVSAEFCKSLHPQQKTCEEQLLGKEDVIPVQHDAPEVELHLCSVSDCDHMFCLPAIPKDYDRTVGHGIEDDHSSIDYDLESSGHKSDEWQQRDEYEVIEPEDAELDAEAFRGLSGAWPQDLLKNSSPVPEVIWSEKQQQGGDLEASWQTIGTSSPGFLSGCGPDPEPTQWLDLPPEDLETAEWLVKLWRSFGDESDDGACE</sequence>
<dbReference type="SUPFAM" id="SSF118116">
    <property type="entry name" value="DNA mismatch repair protein MutL"/>
    <property type="match status" value="1"/>
</dbReference>
<dbReference type="FunFam" id="3.30.230.10:FF:000120">
    <property type="entry name" value="Mismatch repair endonuclease PMS2"/>
    <property type="match status" value="1"/>
</dbReference>
<feature type="region of interest" description="Disordered" evidence="4">
    <location>
        <begin position="241"/>
        <end position="261"/>
    </location>
</feature>
<dbReference type="GO" id="GO:0005524">
    <property type="term" value="F:ATP binding"/>
    <property type="evidence" value="ECO:0007669"/>
    <property type="project" value="InterPro"/>
</dbReference>
<dbReference type="Gene3D" id="3.30.230.10">
    <property type="match status" value="1"/>
</dbReference>
<protein>
    <recommendedName>
        <fullName evidence="3">DNA mismatch repair protein PMS1</fullName>
    </recommendedName>
</protein>
<evidence type="ECO:0000259" key="6">
    <source>
        <dbReference type="SMART" id="SM01340"/>
    </source>
</evidence>
<feature type="compositionally biased region" description="Acidic residues" evidence="4">
    <location>
        <begin position="400"/>
        <end position="410"/>
    </location>
</feature>
<dbReference type="InterPro" id="IPR036890">
    <property type="entry name" value="HATPase_C_sf"/>
</dbReference>
<dbReference type="PANTHER" id="PTHR10073:SF52">
    <property type="entry name" value="MISMATCH REPAIR ENDONUCLEASE PMS2"/>
    <property type="match status" value="1"/>
</dbReference>
<feature type="region of interest" description="Disordered" evidence="4">
    <location>
        <begin position="393"/>
        <end position="456"/>
    </location>
</feature>
<dbReference type="EMBL" id="PNEN01001774">
    <property type="protein sequence ID" value="PPJ50847.1"/>
    <property type="molecule type" value="Genomic_DNA"/>
</dbReference>
<reference evidence="8" key="1">
    <citation type="journal article" date="2017" name="bioRxiv">
        <title>Conservation of a gene cluster reveals novel cercosporin biosynthetic mechanisms and extends production to the genus Colletotrichum.</title>
        <authorList>
            <person name="de Jonge R."/>
            <person name="Ebert M.K."/>
            <person name="Huitt-Roehl C.R."/>
            <person name="Pal P."/>
            <person name="Suttle J.C."/>
            <person name="Spanner R.E."/>
            <person name="Neubauer J.D."/>
            <person name="Jurick W.M.II."/>
            <person name="Stott K.A."/>
            <person name="Secor G.A."/>
            <person name="Thomma B.P.H.J."/>
            <person name="Van de Peer Y."/>
            <person name="Townsend C.A."/>
            <person name="Bolton M.D."/>
        </authorList>
    </citation>
    <scope>NUCLEOTIDE SEQUENCE [LARGE SCALE GENOMIC DNA]</scope>
    <source>
        <strain evidence="8">CBS538.71</strain>
    </source>
</reference>
<dbReference type="Gene3D" id="3.30.1540.20">
    <property type="entry name" value="MutL, C-terminal domain, dimerisation subdomain"/>
    <property type="match status" value="1"/>
</dbReference>
<evidence type="ECO:0000256" key="4">
    <source>
        <dbReference type="SAM" id="MobiDB-lite"/>
    </source>
</evidence>
<evidence type="ECO:0000313" key="8">
    <source>
        <dbReference type="Proteomes" id="UP000237631"/>
    </source>
</evidence>
<feature type="region of interest" description="Disordered" evidence="4">
    <location>
        <begin position="479"/>
        <end position="515"/>
    </location>
</feature>
<dbReference type="InterPro" id="IPR014721">
    <property type="entry name" value="Ribsml_uS5_D2-typ_fold_subgr"/>
</dbReference>
<dbReference type="SMART" id="SM00853">
    <property type="entry name" value="MutL_C"/>
    <property type="match status" value="1"/>
</dbReference>
<dbReference type="Pfam" id="PF01119">
    <property type="entry name" value="DNA_mis_repair"/>
    <property type="match status" value="1"/>
</dbReference>
<feature type="domain" description="MutL C-terminal dimerisation" evidence="5">
    <location>
        <begin position="845"/>
        <end position="1006"/>
    </location>
</feature>
<dbReference type="InterPro" id="IPR013507">
    <property type="entry name" value="DNA_mismatch_S5_2-like"/>
</dbReference>
<evidence type="ECO:0000256" key="1">
    <source>
        <dbReference type="ARBA" id="ARBA00006082"/>
    </source>
</evidence>
<dbReference type="GO" id="GO:0016887">
    <property type="term" value="F:ATP hydrolysis activity"/>
    <property type="evidence" value="ECO:0007669"/>
    <property type="project" value="InterPro"/>
</dbReference>
<dbReference type="STRING" id="357750.A0A2S6BTQ2"/>
<feature type="compositionally biased region" description="Basic and acidic residues" evidence="4">
    <location>
        <begin position="434"/>
        <end position="446"/>
    </location>
</feature>
<dbReference type="GO" id="GO:0030983">
    <property type="term" value="F:mismatched DNA binding"/>
    <property type="evidence" value="ECO:0007669"/>
    <property type="project" value="InterPro"/>
</dbReference>
<keyword evidence="8" id="KW-1185">Reference proteome</keyword>
<proteinExistence type="inferred from homology"/>
<dbReference type="SUPFAM" id="SSF54211">
    <property type="entry name" value="Ribosomal protein S5 domain 2-like"/>
    <property type="match status" value="1"/>
</dbReference>
<organism evidence="7 8">
    <name type="scientific">Cercospora berteroae</name>
    <dbReference type="NCBI Taxonomy" id="357750"/>
    <lineage>
        <taxon>Eukaryota</taxon>
        <taxon>Fungi</taxon>
        <taxon>Dikarya</taxon>
        <taxon>Ascomycota</taxon>
        <taxon>Pezizomycotina</taxon>
        <taxon>Dothideomycetes</taxon>
        <taxon>Dothideomycetidae</taxon>
        <taxon>Mycosphaerellales</taxon>
        <taxon>Mycosphaerellaceae</taxon>
        <taxon>Cercospora</taxon>
    </lineage>
</organism>
<feature type="compositionally biased region" description="Polar residues" evidence="4">
    <location>
        <begin position="531"/>
        <end position="546"/>
    </location>
</feature>
<evidence type="ECO:0000256" key="3">
    <source>
        <dbReference type="ARBA" id="ARBA00070941"/>
    </source>
</evidence>
<dbReference type="SMART" id="SM01340">
    <property type="entry name" value="DNA_mis_repair"/>
    <property type="match status" value="1"/>
</dbReference>
<dbReference type="FunFam" id="3.30.565.10:FF:000014">
    <property type="entry name" value="Mismatch repair endonuclease pms1, putative"/>
    <property type="match status" value="1"/>
</dbReference>
<dbReference type="NCBIfam" id="TIGR00585">
    <property type="entry name" value="mutl"/>
    <property type="match status" value="1"/>
</dbReference>
<dbReference type="CDD" id="cd16926">
    <property type="entry name" value="HATPase_MutL-MLH-PMS-like"/>
    <property type="match status" value="1"/>
</dbReference>
<dbReference type="InterPro" id="IPR042120">
    <property type="entry name" value="MutL_C_dimsub"/>
</dbReference>
<dbReference type="Proteomes" id="UP000237631">
    <property type="component" value="Unassembled WGS sequence"/>
</dbReference>
<dbReference type="GO" id="GO:0000710">
    <property type="term" value="P:meiotic mismatch repair"/>
    <property type="evidence" value="ECO:0007669"/>
    <property type="project" value="UniProtKB-ARBA"/>
</dbReference>
<dbReference type="InterPro" id="IPR020568">
    <property type="entry name" value="Ribosomal_Su5_D2-typ_SF"/>
</dbReference>
<evidence type="ECO:0000313" key="7">
    <source>
        <dbReference type="EMBL" id="PPJ50847.1"/>
    </source>
</evidence>
<accession>A0A2S6BTQ2</accession>
<dbReference type="SUPFAM" id="SSF55874">
    <property type="entry name" value="ATPase domain of HSP90 chaperone/DNA topoisomerase II/histidine kinase"/>
    <property type="match status" value="1"/>
</dbReference>
<dbReference type="PROSITE" id="PS00058">
    <property type="entry name" value="DNA_MISMATCH_REPAIR_1"/>
    <property type="match status" value="1"/>
</dbReference>
<dbReference type="OrthoDB" id="10263226at2759"/>
<dbReference type="CDD" id="cd03484">
    <property type="entry name" value="MutL_Trans_hPMS_2_like"/>
    <property type="match status" value="1"/>
</dbReference>
<feature type="domain" description="DNA mismatch repair protein S5" evidence="6">
    <location>
        <begin position="217"/>
        <end position="360"/>
    </location>
</feature>
<evidence type="ECO:0000256" key="2">
    <source>
        <dbReference type="ARBA" id="ARBA00022763"/>
    </source>
</evidence>
<dbReference type="Pfam" id="PF08676">
    <property type="entry name" value="MutL_C"/>
    <property type="match status" value="1"/>
</dbReference>
<dbReference type="InterPro" id="IPR037198">
    <property type="entry name" value="MutL_C_sf"/>
</dbReference>
<dbReference type="GO" id="GO:0140664">
    <property type="term" value="F:ATP-dependent DNA damage sensor activity"/>
    <property type="evidence" value="ECO:0007669"/>
    <property type="project" value="InterPro"/>
</dbReference>
<comment type="caution">
    <text evidence="7">The sequence shown here is derived from an EMBL/GenBank/DDBJ whole genome shotgun (WGS) entry which is preliminary data.</text>
</comment>